<sequence>MWTYFYFIVFVAETNSFLKQQ</sequence>
<protein>
    <submittedName>
        <fullName evidence="1">Uncharacterized protein</fullName>
    </submittedName>
</protein>
<reference evidence="1 2" key="1">
    <citation type="journal article" date="2013" name="PLoS Genet.">
        <title>The genome and development-dependent transcriptomes of Pyronema confluens: a window into fungal evolution.</title>
        <authorList>
            <person name="Traeger S."/>
            <person name="Altegoer F."/>
            <person name="Freitag M."/>
            <person name="Gabaldon T."/>
            <person name="Kempken F."/>
            <person name="Kumar A."/>
            <person name="Marcet-Houben M."/>
            <person name="Poggeler S."/>
            <person name="Stajich J.E."/>
            <person name="Nowrousian M."/>
        </authorList>
    </citation>
    <scope>NUCLEOTIDE SEQUENCE [LARGE SCALE GENOMIC DNA]</scope>
    <source>
        <strain evidence="2">CBS 100304</strain>
        <tissue evidence="1">Vegetative mycelium</tissue>
    </source>
</reference>
<evidence type="ECO:0000313" key="2">
    <source>
        <dbReference type="Proteomes" id="UP000018144"/>
    </source>
</evidence>
<accession>U4LUH8</accession>
<proteinExistence type="predicted"/>
<dbReference type="Proteomes" id="UP000018144">
    <property type="component" value="Unassembled WGS sequence"/>
</dbReference>
<dbReference type="EMBL" id="HF935629">
    <property type="protein sequence ID" value="CCX31671.1"/>
    <property type="molecule type" value="Genomic_DNA"/>
</dbReference>
<gene>
    <name evidence="1" type="ORF">PCON_11194</name>
</gene>
<organism evidence="1 2">
    <name type="scientific">Pyronema omphalodes (strain CBS 100304)</name>
    <name type="common">Pyronema confluens</name>
    <dbReference type="NCBI Taxonomy" id="1076935"/>
    <lineage>
        <taxon>Eukaryota</taxon>
        <taxon>Fungi</taxon>
        <taxon>Dikarya</taxon>
        <taxon>Ascomycota</taxon>
        <taxon>Pezizomycotina</taxon>
        <taxon>Pezizomycetes</taxon>
        <taxon>Pezizales</taxon>
        <taxon>Pyronemataceae</taxon>
        <taxon>Pyronema</taxon>
    </lineage>
</organism>
<keyword evidence="2" id="KW-1185">Reference proteome</keyword>
<dbReference type="AlphaFoldDB" id="U4LUH8"/>
<evidence type="ECO:0000313" key="1">
    <source>
        <dbReference type="EMBL" id="CCX31671.1"/>
    </source>
</evidence>
<name>U4LUH8_PYROM</name>